<dbReference type="InParanoid" id="A0A2K2CZI3"/>
<keyword evidence="4" id="KW-1185">Reference proteome</keyword>
<name>A0A2K2CZI3_BRADI</name>
<accession>A0A2K2CZI3</accession>
<reference evidence="3" key="3">
    <citation type="submission" date="2018-08" db="UniProtKB">
        <authorList>
            <consortium name="EnsemblPlants"/>
        </authorList>
    </citation>
    <scope>IDENTIFICATION</scope>
    <source>
        <strain evidence="3">cv. Bd21</strain>
    </source>
</reference>
<feature type="region of interest" description="Disordered" evidence="1">
    <location>
        <begin position="254"/>
        <end position="280"/>
    </location>
</feature>
<evidence type="ECO:0000256" key="1">
    <source>
        <dbReference type="SAM" id="MobiDB-lite"/>
    </source>
</evidence>
<dbReference type="Proteomes" id="UP000008810">
    <property type="component" value="Chromosome 3"/>
</dbReference>
<dbReference type="Gramene" id="PNT67439">
    <property type="protein sequence ID" value="PNT67439"/>
    <property type="gene ID" value="BRADI_3g27486v3"/>
</dbReference>
<dbReference type="AlphaFoldDB" id="A0A2K2CZI3"/>
<dbReference type="EMBL" id="CM000882">
    <property type="protein sequence ID" value="PNT67439.1"/>
    <property type="molecule type" value="Genomic_DNA"/>
</dbReference>
<evidence type="ECO:0000313" key="3">
    <source>
        <dbReference type="EnsemblPlants" id="PNT67439"/>
    </source>
</evidence>
<evidence type="ECO:0000313" key="4">
    <source>
        <dbReference type="Proteomes" id="UP000008810"/>
    </source>
</evidence>
<reference evidence="2" key="2">
    <citation type="submission" date="2017-06" db="EMBL/GenBank/DDBJ databases">
        <title>WGS assembly of Brachypodium distachyon.</title>
        <authorList>
            <consortium name="The International Brachypodium Initiative"/>
            <person name="Lucas S."/>
            <person name="Harmon-Smith M."/>
            <person name="Lail K."/>
            <person name="Tice H."/>
            <person name="Grimwood J."/>
            <person name="Bruce D."/>
            <person name="Barry K."/>
            <person name="Shu S."/>
            <person name="Lindquist E."/>
            <person name="Wang M."/>
            <person name="Pitluck S."/>
            <person name="Vogel J.P."/>
            <person name="Garvin D.F."/>
            <person name="Mockler T.C."/>
            <person name="Schmutz J."/>
            <person name="Rokhsar D."/>
            <person name="Bevan M.W."/>
        </authorList>
    </citation>
    <scope>NUCLEOTIDE SEQUENCE</scope>
    <source>
        <strain evidence="2">Bd21</strain>
    </source>
</reference>
<dbReference type="EMBL" id="CM000882">
    <property type="protein sequence ID" value="PNT67440.1"/>
    <property type="molecule type" value="Genomic_DNA"/>
</dbReference>
<organism evidence="2">
    <name type="scientific">Brachypodium distachyon</name>
    <name type="common">Purple false brome</name>
    <name type="synonym">Trachynia distachya</name>
    <dbReference type="NCBI Taxonomy" id="15368"/>
    <lineage>
        <taxon>Eukaryota</taxon>
        <taxon>Viridiplantae</taxon>
        <taxon>Streptophyta</taxon>
        <taxon>Embryophyta</taxon>
        <taxon>Tracheophyta</taxon>
        <taxon>Spermatophyta</taxon>
        <taxon>Magnoliopsida</taxon>
        <taxon>Liliopsida</taxon>
        <taxon>Poales</taxon>
        <taxon>Poaceae</taxon>
        <taxon>BOP clade</taxon>
        <taxon>Pooideae</taxon>
        <taxon>Stipodae</taxon>
        <taxon>Brachypodieae</taxon>
        <taxon>Brachypodium</taxon>
    </lineage>
</organism>
<dbReference type="EnsemblPlants" id="PNT67440">
    <property type="protein sequence ID" value="PNT67440"/>
    <property type="gene ID" value="BRADI_3g27486v3"/>
</dbReference>
<dbReference type="EnsemblPlants" id="PNT67439">
    <property type="protein sequence ID" value="PNT67439"/>
    <property type="gene ID" value="BRADI_3g27486v3"/>
</dbReference>
<feature type="non-terminal residue" evidence="2">
    <location>
        <position position="1"/>
    </location>
</feature>
<protein>
    <submittedName>
        <fullName evidence="2 3">Uncharacterized protein</fullName>
    </submittedName>
</protein>
<sequence>AATPLLSPLVFFLPKPFSPGTTSSRPLLLTTSRACCGLAPGASPCSSAARLRPPPHWPLSPSALSLAELSLPELPLSRDPGPTRAPPALLVWLPRRRPGAASSRVRLAWPPARSALRFPADAASTSPAAPPSASPSAARPRLSLSRGLLASSARARPPPRAAQLPLPLPPPAPPLPRVPPALGFPHAVRLLAGRRCFCSTRACASPLASPPAAACCSPGLAKPNSAQAQASCCCLALPLLCCCCRRSACASPCRCPRPSRAPRRPTNPGVGAMNGYDHDK</sequence>
<reference evidence="2 3" key="1">
    <citation type="journal article" date="2010" name="Nature">
        <title>Genome sequencing and analysis of the model grass Brachypodium distachyon.</title>
        <authorList>
            <consortium name="International Brachypodium Initiative"/>
        </authorList>
    </citation>
    <scope>NUCLEOTIDE SEQUENCE [LARGE SCALE GENOMIC DNA]</scope>
    <source>
        <strain evidence="2 3">Bd21</strain>
    </source>
</reference>
<dbReference type="Gramene" id="PNT67440">
    <property type="protein sequence ID" value="PNT67440"/>
    <property type="gene ID" value="BRADI_3g27486v3"/>
</dbReference>
<feature type="region of interest" description="Disordered" evidence="1">
    <location>
        <begin position="120"/>
        <end position="141"/>
    </location>
</feature>
<evidence type="ECO:0000313" key="2">
    <source>
        <dbReference type="EMBL" id="PNT67439.1"/>
    </source>
</evidence>
<proteinExistence type="predicted"/>
<gene>
    <name evidence="2" type="ORF">BRADI_3g27486v3</name>
</gene>